<accession>A0A318TM80</accession>
<dbReference type="UniPathway" id="UPA00214"/>
<comment type="pathway">
    <text evidence="3 10">Carbohydrate metabolism; galactose metabolism.</text>
</comment>
<evidence type="ECO:0000313" key="13">
    <source>
        <dbReference type="Proteomes" id="UP000248148"/>
    </source>
</evidence>
<dbReference type="RefSeq" id="WP_110780112.1">
    <property type="nucleotide sequence ID" value="NZ_QJTI01000004.1"/>
</dbReference>
<dbReference type="SUPFAM" id="SSF51735">
    <property type="entry name" value="NAD(P)-binding Rossmann-fold domains"/>
    <property type="match status" value="1"/>
</dbReference>
<dbReference type="NCBIfam" id="TIGR01179">
    <property type="entry name" value="galE"/>
    <property type="match status" value="1"/>
</dbReference>
<keyword evidence="8 10" id="KW-0413">Isomerase</keyword>
<evidence type="ECO:0000256" key="10">
    <source>
        <dbReference type="RuleBase" id="RU366046"/>
    </source>
</evidence>
<dbReference type="EMBL" id="QJTI01000004">
    <property type="protein sequence ID" value="PYF04168.1"/>
    <property type="molecule type" value="Genomic_DNA"/>
</dbReference>
<proteinExistence type="inferred from homology"/>
<dbReference type="InterPro" id="IPR005886">
    <property type="entry name" value="UDP_G4E"/>
</dbReference>
<comment type="cofactor">
    <cofactor evidence="2 10">
        <name>NAD(+)</name>
        <dbReference type="ChEBI" id="CHEBI:57540"/>
    </cofactor>
</comment>
<evidence type="ECO:0000256" key="2">
    <source>
        <dbReference type="ARBA" id="ARBA00001911"/>
    </source>
</evidence>
<keyword evidence="13" id="KW-1185">Reference proteome</keyword>
<evidence type="ECO:0000313" key="12">
    <source>
        <dbReference type="EMBL" id="PYF04168.1"/>
    </source>
</evidence>
<evidence type="ECO:0000256" key="6">
    <source>
        <dbReference type="ARBA" id="ARBA00018569"/>
    </source>
</evidence>
<reference evidence="12 13" key="1">
    <citation type="submission" date="2018-06" db="EMBL/GenBank/DDBJ databases">
        <title>Genomic Encyclopedia of Archaeal and Bacterial Type Strains, Phase II (KMG-II): from individual species to whole genera.</title>
        <authorList>
            <person name="Goeker M."/>
        </authorList>
    </citation>
    <scope>NUCLEOTIDE SEQUENCE [LARGE SCALE GENOMIC DNA]</scope>
    <source>
        <strain evidence="12 13">JCM 11668</strain>
    </source>
</reference>
<evidence type="ECO:0000256" key="3">
    <source>
        <dbReference type="ARBA" id="ARBA00004947"/>
    </source>
</evidence>
<gene>
    <name evidence="12" type="ORF">BJ122_104148</name>
</gene>
<evidence type="ECO:0000256" key="4">
    <source>
        <dbReference type="ARBA" id="ARBA00007637"/>
    </source>
</evidence>
<dbReference type="Pfam" id="PF01370">
    <property type="entry name" value="Epimerase"/>
    <property type="match status" value="1"/>
</dbReference>
<sequence>MTEPRHILVTGGAGYIGSHMTLALLDAGERPVVIDDLSTGFRSAVPDGVPFFEGNSGDPALLGAVFDRYPIEAIIHFAASIVVPDSVSQPLDYYANNTVNARALIECAVRRGVPHVVFSSTAAVYGEPATVPVDEDQPTAPINPYGRSKLMVEWMLQDTAQAYPFSYAALRYFNVCGADPHGRTGQSTRNATHLIKVAVQAATSQRDGMDVFGTDYPTRDGTCIRDYVHVSDLAQAHLDALRHLRAGRPSIICNVGDARGHSVREVIDVVKRVSGVDFEVRLRERRPGDPASLVASNARARQMLGWTPRYGDLDTIVRHALAWEQTLLQRRQNG</sequence>
<dbReference type="Gene3D" id="3.40.50.720">
    <property type="entry name" value="NAD(P)-binding Rossmann-like Domain"/>
    <property type="match status" value="1"/>
</dbReference>
<comment type="catalytic activity">
    <reaction evidence="1 10">
        <text>UDP-alpha-D-glucose = UDP-alpha-D-galactose</text>
        <dbReference type="Rhea" id="RHEA:22168"/>
        <dbReference type="ChEBI" id="CHEBI:58885"/>
        <dbReference type="ChEBI" id="CHEBI:66914"/>
        <dbReference type="EC" id="5.1.3.2"/>
    </reaction>
</comment>
<protein>
    <recommendedName>
        <fullName evidence="6 10">UDP-glucose 4-epimerase</fullName>
        <ecNumber evidence="5 10">5.1.3.2</ecNumber>
    </recommendedName>
</protein>
<evidence type="ECO:0000256" key="1">
    <source>
        <dbReference type="ARBA" id="ARBA00000083"/>
    </source>
</evidence>
<comment type="similarity">
    <text evidence="4 10">Belongs to the NAD(P)-dependent epimerase/dehydratase family.</text>
</comment>
<keyword evidence="7 10" id="KW-0520">NAD</keyword>
<evidence type="ECO:0000256" key="5">
    <source>
        <dbReference type="ARBA" id="ARBA00013189"/>
    </source>
</evidence>
<dbReference type="GO" id="GO:0003978">
    <property type="term" value="F:UDP-glucose 4-epimerase activity"/>
    <property type="evidence" value="ECO:0007669"/>
    <property type="project" value="UniProtKB-UniRule"/>
</dbReference>
<dbReference type="InterPro" id="IPR001509">
    <property type="entry name" value="Epimerase_deHydtase"/>
</dbReference>
<comment type="caution">
    <text evidence="12">The sequence shown here is derived from an EMBL/GenBank/DDBJ whole genome shotgun (WGS) entry which is preliminary data.</text>
</comment>
<dbReference type="EC" id="5.1.3.2" evidence="5 10"/>
<dbReference type="OrthoDB" id="9801785at2"/>
<evidence type="ECO:0000256" key="7">
    <source>
        <dbReference type="ARBA" id="ARBA00023027"/>
    </source>
</evidence>
<dbReference type="PANTHER" id="PTHR43725:SF53">
    <property type="entry name" value="UDP-ARABINOSE 4-EPIMERASE 1"/>
    <property type="match status" value="1"/>
</dbReference>
<dbReference type="Gene3D" id="3.90.25.10">
    <property type="entry name" value="UDP-galactose 4-epimerase, domain 1"/>
    <property type="match status" value="1"/>
</dbReference>
<comment type="subunit">
    <text evidence="10">Homodimer.</text>
</comment>
<organism evidence="12 13">
    <name type="scientific">Rhodopseudomonas faecalis</name>
    <dbReference type="NCBI Taxonomy" id="99655"/>
    <lineage>
        <taxon>Bacteria</taxon>
        <taxon>Pseudomonadati</taxon>
        <taxon>Pseudomonadota</taxon>
        <taxon>Alphaproteobacteria</taxon>
        <taxon>Hyphomicrobiales</taxon>
        <taxon>Nitrobacteraceae</taxon>
        <taxon>Rhodopseudomonas</taxon>
    </lineage>
</organism>
<dbReference type="Proteomes" id="UP000248148">
    <property type="component" value="Unassembled WGS sequence"/>
</dbReference>
<evidence type="ECO:0000256" key="8">
    <source>
        <dbReference type="ARBA" id="ARBA00023235"/>
    </source>
</evidence>
<dbReference type="PANTHER" id="PTHR43725">
    <property type="entry name" value="UDP-GLUCOSE 4-EPIMERASE"/>
    <property type="match status" value="1"/>
</dbReference>
<dbReference type="GO" id="GO:0033499">
    <property type="term" value="P:galactose catabolic process via UDP-galactose, Leloir pathway"/>
    <property type="evidence" value="ECO:0007669"/>
    <property type="project" value="TreeGrafter"/>
</dbReference>
<dbReference type="CDD" id="cd05247">
    <property type="entry name" value="UDP_G4E_1_SDR_e"/>
    <property type="match status" value="1"/>
</dbReference>
<evidence type="ECO:0000256" key="9">
    <source>
        <dbReference type="ARBA" id="ARBA00023277"/>
    </source>
</evidence>
<dbReference type="InterPro" id="IPR036291">
    <property type="entry name" value="NAD(P)-bd_dom_sf"/>
</dbReference>
<name>A0A318TM80_9BRAD</name>
<feature type="domain" description="NAD-dependent epimerase/dehydratase" evidence="11">
    <location>
        <begin position="7"/>
        <end position="256"/>
    </location>
</feature>
<keyword evidence="9 10" id="KW-0119">Carbohydrate metabolism</keyword>
<dbReference type="AlphaFoldDB" id="A0A318TM80"/>
<evidence type="ECO:0000259" key="11">
    <source>
        <dbReference type="Pfam" id="PF01370"/>
    </source>
</evidence>